<dbReference type="EMBL" id="OZ037944">
    <property type="protein sequence ID" value="CAL1696788.1"/>
    <property type="molecule type" value="Genomic_DNA"/>
</dbReference>
<gene>
    <name evidence="10" type="ORF">GFSPODELE1_LOCUS1335</name>
</gene>
<evidence type="ECO:0000256" key="8">
    <source>
        <dbReference type="SAM" id="MobiDB-lite"/>
    </source>
</evidence>
<dbReference type="InterPro" id="IPR043151">
    <property type="entry name" value="BAH_sf"/>
</dbReference>
<keyword evidence="3" id="KW-0156">Chromatin regulator</keyword>
<dbReference type="Gene3D" id="1.20.920.10">
    <property type="entry name" value="Bromodomain-like"/>
    <property type="match status" value="1"/>
</dbReference>
<dbReference type="InterPro" id="IPR001025">
    <property type="entry name" value="BAH_dom"/>
</dbReference>
<keyword evidence="2" id="KW-0677">Repeat</keyword>
<keyword evidence="5" id="KW-0103">Bromodomain</keyword>
<evidence type="ECO:0000313" key="10">
    <source>
        <dbReference type="EMBL" id="CAL1696788.1"/>
    </source>
</evidence>
<evidence type="ECO:0000256" key="4">
    <source>
        <dbReference type="ARBA" id="ARBA00023015"/>
    </source>
</evidence>
<keyword evidence="11" id="KW-1185">Reference proteome</keyword>
<evidence type="ECO:0000259" key="9">
    <source>
        <dbReference type="PROSITE" id="PS51038"/>
    </source>
</evidence>
<keyword evidence="6" id="KW-0804">Transcription</keyword>
<evidence type="ECO:0000256" key="2">
    <source>
        <dbReference type="ARBA" id="ARBA00022737"/>
    </source>
</evidence>
<dbReference type="Gene3D" id="2.30.30.490">
    <property type="match status" value="1"/>
</dbReference>
<feature type="region of interest" description="Disordered" evidence="8">
    <location>
        <begin position="20"/>
        <end position="70"/>
    </location>
</feature>
<protein>
    <recommendedName>
        <fullName evidence="9">BAH domain-containing protein</fullName>
    </recommendedName>
</protein>
<evidence type="ECO:0000256" key="7">
    <source>
        <dbReference type="ARBA" id="ARBA00023242"/>
    </source>
</evidence>
<reference evidence="11" key="1">
    <citation type="submission" date="2024-04" db="EMBL/GenBank/DDBJ databases">
        <authorList>
            <person name="Shaw F."/>
            <person name="Minotto A."/>
        </authorList>
    </citation>
    <scope>NUCLEOTIDE SEQUENCE [LARGE SCALE GENOMIC DNA]</scope>
</reference>
<dbReference type="PANTHER" id="PTHR16062">
    <property type="entry name" value="SWI/SNF-RELATED"/>
    <property type="match status" value="1"/>
</dbReference>
<evidence type="ECO:0000256" key="6">
    <source>
        <dbReference type="ARBA" id="ARBA00023163"/>
    </source>
</evidence>
<dbReference type="InterPro" id="IPR036427">
    <property type="entry name" value="Bromodomain-like_sf"/>
</dbReference>
<dbReference type="PROSITE" id="PS51038">
    <property type="entry name" value="BAH"/>
    <property type="match status" value="1"/>
</dbReference>
<evidence type="ECO:0000256" key="3">
    <source>
        <dbReference type="ARBA" id="ARBA00022853"/>
    </source>
</evidence>
<evidence type="ECO:0000313" key="11">
    <source>
        <dbReference type="Proteomes" id="UP001497453"/>
    </source>
</evidence>
<feature type="compositionally biased region" description="Pro residues" evidence="8">
    <location>
        <begin position="31"/>
        <end position="41"/>
    </location>
</feature>
<keyword evidence="4" id="KW-0805">Transcription regulation</keyword>
<feature type="compositionally biased region" description="Basic and acidic residues" evidence="8">
    <location>
        <begin position="671"/>
        <end position="680"/>
    </location>
</feature>
<feature type="region of interest" description="Disordered" evidence="8">
    <location>
        <begin position="662"/>
        <end position="686"/>
    </location>
</feature>
<dbReference type="Proteomes" id="UP001497453">
    <property type="component" value="Chromosome 1"/>
</dbReference>
<accession>A0ABP1CQ22</accession>
<dbReference type="CDD" id="cd04717">
    <property type="entry name" value="BAH_polybromo"/>
    <property type="match status" value="1"/>
</dbReference>
<organism evidence="10 11">
    <name type="scientific">Somion occarium</name>
    <dbReference type="NCBI Taxonomy" id="3059160"/>
    <lineage>
        <taxon>Eukaryota</taxon>
        <taxon>Fungi</taxon>
        <taxon>Dikarya</taxon>
        <taxon>Basidiomycota</taxon>
        <taxon>Agaricomycotina</taxon>
        <taxon>Agaricomycetes</taxon>
        <taxon>Polyporales</taxon>
        <taxon>Cerrenaceae</taxon>
        <taxon>Somion</taxon>
    </lineage>
</organism>
<feature type="region of interest" description="Disordered" evidence="8">
    <location>
        <begin position="489"/>
        <end position="512"/>
    </location>
</feature>
<dbReference type="InterPro" id="IPR037382">
    <property type="entry name" value="Rsc/polybromo"/>
</dbReference>
<evidence type="ECO:0000256" key="5">
    <source>
        <dbReference type="ARBA" id="ARBA00023117"/>
    </source>
</evidence>
<evidence type="ECO:0000256" key="1">
    <source>
        <dbReference type="ARBA" id="ARBA00004123"/>
    </source>
</evidence>
<name>A0ABP1CQ22_9APHY</name>
<sequence>MYYNEEGSMINRDAKTLKGLLDREWRQRPRLPTPRSSPPPSSAQKTHNVATPSQPLPPISPSTPLLPLSSPADRAEDVEMEVDIGGTPEPESIPVETVRDAESDDIVSQLEKSLPRWEGFGDVGWADHLTTETQVHIVKAIVEYRDASGVRLAASLEALPEETNKPEIPFTKPLSLSLIDNKARNGEYTSQTFDREMSELFLKGRRSYEPCSEPYGHVLTLQRFYQSLSSGTPSNPPPPLGPPYAPSLTHFSALPAGPGRVKPLNSPEAEGVAGVTMFRISNKDRRFVDEVNYKGWSIRLAEWLHLMNPDDARRPVIGQVFKCWVSEEPAKKGQFGITVCWYYRPEQTFHPEDRQFWENEIFKTGHFVDHPLPDIIEKIACQFTARHIRGRPRPPFWYPYWPLYVCDSRYNDRERLFVKIKNWNSCVPEEVRKSEEFMPIYPFERIVFPRRFPSPFVGVGPGKEALLNELREGKIPGGIIAGSVVEKGEGERVEGGGTGRKRPKRHAGTPSAIPQTVISTSSRHTDATDRFGPSKGLYVGQPSQTAQLTLTPATTQQTTSQSAYQYTTQMQTATVSTGYGTPPQHMMQQRVQDRSLMTGAGLVGSNVVTEKLPPETTRHFDRDPQTNEVLWFAAPPIDIALPPVPKYSLAYLHHLARKRKREAAGMEQNGEEEHVEDRTVGKSIVETQTERLGKVLSEMGMPEVESQS</sequence>
<feature type="domain" description="BAH" evidence="9">
    <location>
        <begin position="296"/>
        <end position="421"/>
    </location>
</feature>
<dbReference type="Pfam" id="PF01426">
    <property type="entry name" value="BAH"/>
    <property type="match status" value="1"/>
</dbReference>
<keyword evidence="7" id="KW-0539">Nucleus</keyword>
<dbReference type="PANTHER" id="PTHR16062:SF21">
    <property type="entry name" value="CHROMATIN STRUCTURE-REMODELING COMPLEX SUBUNIT RSC1-RELATED"/>
    <property type="match status" value="1"/>
</dbReference>
<proteinExistence type="predicted"/>
<comment type="subcellular location">
    <subcellularLocation>
        <location evidence="1">Nucleus</location>
    </subcellularLocation>
</comment>
<dbReference type="SMART" id="SM00439">
    <property type="entry name" value="BAH"/>
    <property type="match status" value="1"/>
</dbReference>